<proteinExistence type="predicted"/>
<sequence length="104" mass="12108">MGRRKLSDKSNDKIARLAYIISNDQNEFDILDEKGKEIQKYKNIKIPKNIKGTNQIEYIIRKVKETINPDESTNLDLNVLDFSILTEEKDEIGNNSNELISFIY</sequence>
<protein>
    <submittedName>
        <fullName evidence="1">Uncharacterized protein</fullName>
    </submittedName>
</protein>
<accession>A0ABR2JYN2</accession>
<evidence type="ECO:0000313" key="2">
    <source>
        <dbReference type="Proteomes" id="UP001470230"/>
    </source>
</evidence>
<gene>
    <name evidence="1" type="ORF">M9Y10_042675</name>
</gene>
<evidence type="ECO:0000313" key="1">
    <source>
        <dbReference type="EMBL" id="KAK8883581.1"/>
    </source>
</evidence>
<comment type="caution">
    <text evidence="1">The sequence shown here is derived from an EMBL/GenBank/DDBJ whole genome shotgun (WGS) entry which is preliminary data.</text>
</comment>
<dbReference type="EMBL" id="JAPFFF010000008">
    <property type="protein sequence ID" value="KAK8883581.1"/>
    <property type="molecule type" value="Genomic_DNA"/>
</dbReference>
<dbReference type="Proteomes" id="UP001470230">
    <property type="component" value="Unassembled WGS sequence"/>
</dbReference>
<keyword evidence="2" id="KW-1185">Reference proteome</keyword>
<name>A0ABR2JYN2_9EUKA</name>
<reference evidence="1 2" key="1">
    <citation type="submission" date="2024-04" db="EMBL/GenBank/DDBJ databases">
        <title>Tritrichomonas musculus Genome.</title>
        <authorList>
            <person name="Alves-Ferreira E."/>
            <person name="Grigg M."/>
            <person name="Lorenzi H."/>
            <person name="Galac M."/>
        </authorList>
    </citation>
    <scope>NUCLEOTIDE SEQUENCE [LARGE SCALE GENOMIC DNA]</scope>
    <source>
        <strain evidence="1 2">EAF2021</strain>
    </source>
</reference>
<organism evidence="1 2">
    <name type="scientific">Tritrichomonas musculus</name>
    <dbReference type="NCBI Taxonomy" id="1915356"/>
    <lineage>
        <taxon>Eukaryota</taxon>
        <taxon>Metamonada</taxon>
        <taxon>Parabasalia</taxon>
        <taxon>Tritrichomonadida</taxon>
        <taxon>Tritrichomonadidae</taxon>
        <taxon>Tritrichomonas</taxon>
    </lineage>
</organism>